<evidence type="ECO:0000313" key="22">
    <source>
        <dbReference type="Proteomes" id="UP000230869"/>
    </source>
</evidence>
<evidence type="ECO:0000256" key="14">
    <source>
        <dbReference type="ARBA" id="ARBA00023316"/>
    </source>
</evidence>
<dbReference type="Gene3D" id="3.40.710.10">
    <property type="entry name" value="DD-peptidase/beta-lactamase superfamily"/>
    <property type="match status" value="1"/>
</dbReference>
<evidence type="ECO:0000256" key="4">
    <source>
        <dbReference type="ARBA" id="ARBA00022475"/>
    </source>
</evidence>
<keyword evidence="10" id="KW-0133">Cell shape</keyword>
<dbReference type="GO" id="GO:0030288">
    <property type="term" value="C:outer membrane-bounded periplasmic space"/>
    <property type="evidence" value="ECO:0007669"/>
    <property type="project" value="TreeGrafter"/>
</dbReference>
<dbReference type="Gene3D" id="2.60.40.10">
    <property type="entry name" value="Immunoglobulins"/>
    <property type="match status" value="1"/>
</dbReference>
<evidence type="ECO:0000256" key="18">
    <source>
        <dbReference type="SAM" id="Phobius"/>
    </source>
</evidence>
<reference evidence="21 22" key="1">
    <citation type="submission" date="2017-09" db="EMBL/GenBank/DDBJ databases">
        <title>Depth-based differentiation of microbial function through sediment-hosted aquifers and enrichment of novel symbionts in the deep terrestrial subsurface.</title>
        <authorList>
            <person name="Probst A.J."/>
            <person name="Ladd B."/>
            <person name="Jarett J.K."/>
            <person name="Geller-Mcgrath D.E."/>
            <person name="Sieber C.M."/>
            <person name="Emerson J.B."/>
            <person name="Anantharaman K."/>
            <person name="Thomas B.C."/>
            <person name="Malmstrom R."/>
            <person name="Stieglmeier M."/>
            <person name="Klingl A."/>
            <person name="Woyke T."/>
            <person name="Ryan C.M."/>
            <person name="Banfield J.F."/>
        </authorList>
    </citation>
    <scope>NUCLEOTIDE SEQUENCE [LARGE SCALE GENOMIC DNA]</scope>
    <source>
        <strain evidence="21">CG11_big_fil_rev_8_21_14_0_20_39_10</strain>
    </source>
</reference>
<evidence type="ECO:0000256" key="7">
    <source>
        <dbReference type="ARBA" id="ARBA00022676"/>
    </source>
</evidence>
<evidence type="ECO:0000256" key="9">
    <source>
        <dbReference type="ARBA" id="ARBA00022801"/>
    </source>
</evidence>
<evidence type="ECO:0000256" key="16">
    <source>
        <dbReference type="ARBA" id="ARBA00049902"/>
    </source>
</evidence>
<keyword evidence="12 18" id="KW-0472">Membrane</keyword>
<evidence type="ECO:0000313" key="21">
    <source>
        <dbReference type="EMBL" id="PIR13536.1"/>
    </source>
</evidence>
<dbReference type="InterPro" id="IPR036950">
    <property type="entry name" value="PBP_transglycosylase"/>
</dbReference>
<keyword evidence="14" id="KW-0961">Cell wall biogenesis/degradation</keyword>
<accession>A0A2M6K9I5</accession>
<dbReference type="GO" id="GO:0008955">
    <property type="term" value="F:peptidoglycan glycosyltransferase activity"/>
    <property type="evidence" value="ECO:0007669"/>
    <property type="project" value="UniProtKB-EC"/>
</dbReference>
<evidence type="ECO:0000256" key="8">
    <source>
        <dbReference type="ARBA" id="ARBA00022679"/>
    </source>
</evidence>
<feature type="compositionally biased region" description="Basic and acidic residues" evidence="17">
    <location>
        <begin position="770"/>
        <end position="780"/>
    </location>
</feature>
<gene>
    <name evidence="21" type="ORF">COV49_01820</name>
</gene>
<dbReference type="GO" id="GO:0006508">
    <property type="term" value="P:proteolysis"/>
    <property type="evidence" value="ECO:0007669"/>
    <property type="project" value="UniProtKB-KW"/>
</dbReference>
<dbReference type="InterPro" id="IPR001460">
    <property type="entry name" value="PCN-bd_Tpept"/>
</dbReference>
<dbReference type="AlphaFoldDB" id="A0A2M6K9I5"/>
<dbReference type="GO" id="GO:0009252">
    <property type="term" value="P:peptidoglycan biosynthetic process"/>
    <property type="evidence" value="ECO:0007669"/>
    <property type="project" value="UniProtKB-KW"/>
</dbReference>
<evidence type="ECO:0000256" key="6">
    <source>
        <dbReference type="ARBA" id="ARBA00022670"/>
    </source>
</evidence>
<organism evidence="21 22">
    <name type="scientific">Candidatus Falkowbacteria bacterium CG11_big_fil_rev_8_21_14_0_20_39_10</name>
    <dbReference type="NCBI Taxonomy" id="1974570"/>
    <lineage>
        <taxon>Bacteria</taxon>
        <taxon>Candidatus Falkowiibacteriota</taxon>
    </lineage>
</organism>
<dbReference type="GO" id="GO:0071555">
    <property type="term" value="P:cell wall organization"/>
    <property type="evidence" value="ECO:0007669"/>
    <property type="project" value="UniProtKB-KW"/>
</dbReference>
<comment type="similarity">
    <text evidence="3">In the N-terminal section; belongs to the glycosyltransferase 51 family.</text>
</comment>
<feature type="transmembrane region" description="Helical" evidence="18">
    <location>
        <begin position="67"/>
        <end position="86"/>
    </location>
</feature>
<comment type="similarity">
    <text evidence="2">In the C-terminal section; belongs to the transpeptidase family.</text>
</comment>
<keyword evidence="18" id="KW-0812">Transmembrane</keyword>
<dbReference type="PANTHER" id="PTHR32282">
    <property type="entry name" value="BINDING PROTEIN TRANSPEPTIDASE, PUTATIVE-RELATED"/>
    <property type="match status" value="1"/>
</dbReference>
<dbReference type="Gene3D" id="1.10.3810.10">
    <property type="entry name" value="Biosynthetic peptidoglycan transglycosylase-like"/>
    <property type="match status" value="1"/>
</dbReference>
<comment type="subcellular location">
    <subcellularLocation>
        <location evidence="1">Cell membrane</location>
    </subcellularLocation>
</comment>
<dbReference type="InterPro" id="IPR050396">
    <property type="entry name" value="Glycosyltr_51/Transpeptidase"/>
</dbReference>
<dbReference type="Pfam" id="PF17957">
    <property type="entry name" value="Big_7"/>
    <property type="match status" value="1"/>
</dbReference>
<keyword evidence="7" id="KW-0328">Glycosyltransferase</keyword>
<evidence type="ECO:0000259" key="20">
    <source>
        <dbReference type="Pfam" id="PF00912"/>
    </source>
</evidence>
<dbReference type="GO" id="GO:0009002">
    <property type="term" value="F:serine-type D-Ala-D-Ala carboxypeptidase activity"/>
    <property type="evidence" value="ECO:0007669"/>
    <property type="project" value="UniProtKB-EC"/>
</dbReference>
<feature type="region of interest" description="Disordered" evidence="17">
    <location>
        <begin position="1"/>
        <end position="20"/>
    </location>
</feature>
<evidence type="ECO:0000259" key="19">
    <source>
        <dbReference type="Pfam" id="PF00905"/>
    </source>
</evidence>
<name>A0A2M6K9I5_9BACT</name>
<proteinExistence type="inferred from homology"/>
<evidence type="ECO:0000256" key="11">
    <source>
        <dbReference type="ARBA" id="ARBA00022984"/>
    </source>
</evidence>
<dbReference type="InterPro" id="IPR001264">
    <property type="entry name" value="Glyco_trans_51"/>
</dbReference>
<protein>
    <submittedName>
        <fullName evidence="21">Uncharacterized protein</fullName>
    </submittedName>
</protein>
<dbReference type="SUPFAM" id="SSF56601">
    <property type="entry name" value="beta-lactamase/transpeptidase-like"/>
    <property type="match status" value="1"/>
</dbReference>
<evidence type="ECO:0000256" key="5">
    <source>
        <dbReference type="ARBA" id="ARBA00022645"/>
    </source>
</evidence>
<evidence type="ECO:0000256" key="2">
    <source>
        <dbReference type="ARBA" id="ARBA00007090"/>
    </source>
</evidence>
<comment type="catalytic activity">
    <reaction evidence="15">
        <text>Preferential cleavage: (Ac)2-L-Lys-D-Ala-|-D-Ala. Also transpeptidation of peptidyl-alanyl moieties that are N-acyl substituents of D-alanine.</text>
        <dbReference type="EC" id="3.4.16.4"/>
    </reaction>
</comment>
<dbReference type="NCBIfam" id="TIGR02074">
    <property type="entry name" value="PBP_1a_fam"/>
    <property type="match status" value="1"/>
</dbReference>
<keyword evidence="6" id="KW-0645">Protease</keyword>
<dbReference type="InterPro" id="IPR013783">
    <property type="entry name" value="Ig-like_fold"/>
</dbReference>
<dbReference type="PANTHER" id="PTHR32282:SF11">
    <property type="entry name" value="PENICILLIN-BINDING PROTEIN 1B"/>
    <property type="match status" value="1"/>
</dbReference>
<keyword evidence="11" id="KW-0573">Peptidoglycan synthesis</keyword>
<dbReference type="GO" id="GO:0005886">
    <property type="term" value="C:plasma membrane"/>
    <property type="evidence" value="ECO:0007669"/>
    <property type="project" value="UniProtKB-SubCell"/>
</dbReference>
<dbReference type="GO" id="GO:0008658">
    <property type="term" value="F:penicillin binding"/>
    <property type="evidence" value="ECO:0007669"/>
    <property type="project" value="InterPro"/>
</dbReference>
<feature type="region of interest" description="Disordered" evidence="17">
    <location>
        <begin position="759"/>
        <end position="793"/>
    </location>
</feature>
<feature type="domain" description="Penicillin-binding protein transpeptidase" evidence="19">
    <location>
        <begin position="380"/>
        <end position="660"/>
    </location>
</feature>
<evidence type="ECO:0000256" key="15">
    <source>
        <dbReference type="ARBA" id="ARBA00034000"/>
    </source>
</evidence>
<keyword evidence="13" id="KW-0511">Multifunctional enzyme</keyword>
<dbReference type="Proteomes" id="UP000230869">
    <property type="component" value="Unassembled WGS sequence"/>
</dbReference>
<keyword evidence="8" id="KW-0808">Transferase</keyword>
<feature type="domain" description="Glycosyl transferase family 51" evidence="20">
    <location>
        <begin position="114"/>
        <end position="289"/>
    </location>
</feature>
<evidence type="ECO:0000256" key="17">
    <source>
        <dbReference type="SAM" id="MobiDB-lite"/>
    </source>
</evidence>
<keyword evidence="9" id="KW-0378">Hydrolase</keyword>
<dbReference type="InterPro" id="IPR023346">
    <property type="entry name" value="Lysozyme-like_dom_sf"/>
</dbReference>
<evidence type="ECO:0000256" key="3">
    <source>
        <dbReference type="ARBA" id="ARBA00007739"/>
    </source>
</evidence>
<comment type="caution">
    <text evidence="21">The sequence shown here is derived from an EMBL/GenBank/DDBJ whole genome shotgun (WGS) entry which is preliminary data.</text>
</comment>
<dbReference type="InterPro" id="IPR012338">
    <property type="entry name" value="Beta-lactam/transpept-like"/>
</dbReference>
<feature type="compositionally biased region" description="Polar residues" evidence="17">
    <location>
        <begin position="783"/>
        <end position="793"/>
    </location>
</feature>
<evidence type="ECO:0000256" key="10">
    <source>
        <dbReference type="ARBA" id="ARBA00022960"/>
    </source>
</evidence>
<comment type="catalytic activity">
    <reaction evidence="16">
        <text>[GlcNAc-(1-&gt;4)-Mur2Ac(oyl-L-Ala-gamma-D-Glu-L-Lys-D-Ala-D-Ala)](n)-di-trans,octa-cis-undecaprenyl diphosphate + beta-D-GlcNAc-(1-&gt;4)-Mur2Ac(oyl-L-Ala-gamma-D-Glu-L-Lys-D-Ala-D-Ala)-di-trans,octa-cis-undecaprenyl diphosphate = [GlcNAc-(1-&gt;4)-Mur2Ac(oyl-L-Ala-gamma-D-Glu-L-Lys-D-Ala-D-Ala)](n+1)-di-trans,octa-cis-undecaprenyl diphosphate + di-trans,octa-cis-undecaprenyl diphosphate + H(+)</text>
        <dbReference type="Rhea" id="RHEA:23708"/>
        <dbReference type="Rhea" id="RHEA-COMP:9602"/>
        <dbReference type="Rhea" id="RHEA-COMP:9603"/>
        <dbReference type="ChEBI" id="CHEBI:15378"/>
        <dbReference type="ChEBI" id="CHEBI:58405"/>
        <dbReference type="ChEBI" id="CHEBI:60033"/>
        <dbReference type="ChEBI" id="CHEBI:78435"/>
        <dbReference type="EC" id="2.4.99.28"/>
    </reaction>
</comment>
<dbReference type="EMBL" id="PCWW01000031">
    <property type="protein sequence ID" value="PIR13536.1"/>
    <property type="molecule type" value="Genomic_DNA"/>
</dbReference>
<keyword evidence="5" id="KW-0121">Carboxypeptidase</keyword>
<evidence type="ECO:0000256" key="1">
    <source>
        <dbReference type="ARBA" id="ARBA00004236"/>
    </source>
</evidence>
<sequence length="980" mass="109820">MPIPQLSKPKKDGQQWRRQKRKYYISRQKPAAKYRLPRKTARPKFGPQKGLKAWLWSILFHKTTIKIFSAIILGGLVFLFLFTLWISRGLPDPNKLIDRQIAQSTKIYDRTGENILYEIHGDEQRTLVTLDKIPDYVKQATIAIEDKDFYKHKGISLWGIARGVIWQTIRGKKAQGGSTLTQQFVKNAILTPERKISRKIKEWILSYKIEEKYSKDEILQMYFNEIPYGSTAYGVEAASRRYFGKSVQDINLPEAAILAALPQAPSRYSPYGSNKDLLIQRQHYILDLMLEQGYISEAKNEAAKLYELEFKKQAANITAPHFVMYIKEILSEKYGEKTVEQGGLKIYTTLDLYKQKIAEEVIAEQVEENEKKWQASNAALVSLDPKTGQILAMVGSRDYFSEEIDGQVNIATSLRQPGSSMKPVVYAAAFERGYTPDTILYDVVTNFSTNSSEPYEPHNYDSQEHGPVTIRKALAGSLNIPAVKAIYLAGVNNVLDLAENLGYTSLSDRDRFGLSLVLGGGEVKLLEHTNAFSAFAREGQSRPITGILKIEDKDGQVIEECKEEKARKVIDPKIARLINDILSDNSARAYAFGENNWLTLGARPVAAKTGTTNDYRDAWTIGYTPSIVTGVWVGNNNNSEMKRGAAGGAIAAPIWHNFMQKVLGDTPIETFRKEEPKKTGKPILDGEIGGSQILKIDKATGLLATDQTPESQIIEKRFKQDHCILYYVDKNDPRGEAPKNPAKDPQFELWESRVLEWANKATSTSTEEPPTEHDNLHIPENRPSFTITTPGPNQTITEPFLTVRIQATAPRGINRAEYYVNNNLIYSNSSYPFGLEKQIGFLGSGFHNLKIRVCDDIDNCSEKSLEFNLITDQEPVSQNIGVSIEFPSNGLSVNNIDFPLNIKVSAINPAQTAKINIFLIPAEGKESLAAVIQPVEAEIAEGRWQKSPLSGTYRLYAQAQGWNGQTAKSNEVAVTVNNTE</sequence>
<keyword evidence="18" id="KW-1133">Transmembrane helix</keyword>
<evidence type="ECO:0000256" key="13">
    <source>
        <dbReference type="ARBA" id="ARBA00023268"/>
    </source>
</evidence>
<dbReference type="Pfam" id="PF00905">
    <property type="entry name" value="Transpeptidase"/>
    <property type="match status" value="1"/>
</dbReference>
<dbReference type="GO" id="GO:0008360">
    <property type="term" value="P:regulation of cell shape"/>
    <property type="evidence" value="ECO:0007669"/>
    <property type="project" value="UniProtKB-KW"/>
</dbReference>
<dbReference type="SUPFAM" id="SSF53955">
    <property type="entry name" value="Lysozyme-like"/>
    <property type="match status" value="1"/>
</dbReference>
<keyword evidence="4" id="KW-1003">Cell membrane</keyword>
<evidence type="ECO:0000256" key="12">
    <source>
        <dbReference type="ARBA" id="ARBA00023136"/>
    </source>
</evidence>
<dbReference type="FunFam" id="1.10.3810.10:FF:000001">
    <property type="entry name" value="Penicillin-binding protein 1A"/>
    <property type="match status" value="1"/>
</dbReference>
<dbReference type="Pfam" id="PF00912">
    <property type="entry name" value="Transgly"/>
    <property type="match status" value="1"/>
</dbReference>